<dbReference type="OrthoDB" id="878746at2"/>
<dbReference type="EMBL" id="VRTY01000055">
    <property type="protein sequence ID" value="TXK37881.1"/>
    <property type="molecule type" value="Genomic_DNA"/>
</dbReference>
<proteinExistence type="predicted"/>
<keyword evidence="2" id="KW-1185">Reference proteome</keyword>
<dbReference type="Proteomes" id="UP000321926">
    <property type="component" value="Unassembled WGS sequence"/>
</dbReference>
<evidence type="ECO:0000313" key="2">
    <source>
        <dbReference type="Proteomes" id="UP000321926"/>
    </source>
</evidence>
<dbReference type="AlphaFoldDB" id="A0A5C8JKM8"/>
<comment type="caution">
    <text evidence="1">The sequence shown here is derived from an EMBL/GenBank/DDBJ whole genome shotgun (WGS) entry which is preliminary data.</text>
</comment>
<reference evidence="1 2" key="1">
    <citation type="submission" date="2019-08" db="EMBL/GenBank/DDBJ databases">
        <authorList>
            <person name="Shi S."/>
        </authorList>
    </citation>
    <scope>NUCLEOTIDE SEQUENCE [LARGE SCALE GENOMIC DNA]</scope>
    <source>
        <strain evidence="1 2">GY10130</strain>
    </source>
</reference>
<organism evidence="1 2">
    <name type="scientific">Pontibacter qinzhouensis</name>
    <dbReference type="NCBI Taxonomy" id="2603253"/>
    <lineage>
        <taxon>Bacteria</taxon>
        <taxon>Pseudomonadati</taxon>
        <taxon>Bacteroidota</taxon>
        <taxon>Cytophagia</taxon>
        <taxon>Cytophagales</taxon>
        <taxon>Hymenobacteraceae</taxon>
        <taxon>Pontibacter</taxon>
    </lineage>
</organism>
<dbReference type="RefSeq" id="WP_147922492.1">
    <property type="nucleotide sequence ID" value="NZ_VRTY01000055.1"/>
</dbReference>
<accession>A0A5C8JKM8</accession>
<name>A0A5C8JKM8_9BACT</name>
<protein>
    <submittedName>
        <fullName evidence="1">Uncharacterized protein</fullName>
    </submittedName>
</protein>
<evidence type="ECO:0000313" key="1">
    <source>
        <dbReference type="EMBL" id="TXK37881.1"/>
    </source>
</evidence>
<gene>
    <name evidence="1" type="ORF">FVR03_14560</name>
</gene>
<sequence>MEKRLFMLRLLVAFTLAGVLQLKLMAQNRLAPDVQEWPVGEVVLLTGDTLQGPITYYRTEDVVNVQQSDGTLRALSPVNVDYFKVQESPDAYTRFFVTYNWNLNKSYSDFRKPTFFERMNKGPVTLITRETYVHRDMSNRGFLRRGGYYDPTYASNLPNYVQQVVPVYYILFPDGEIKMLRNTKKDLERIFGKKASEVNKYAKKHRLSYEKLHGLIAIINYYNTLL</sequence>